<organism evidence="2 3">
    <name type="scientific">Syncephalastrum racemosum</name>
    <name type="common">Filamentous fungus</name>
    <dbReference type="NCBI Taxonomy" id="13706"/>
    <lineage>
        <taxon>Eukaryota</taxon>
        <taxon>Fungi</taxon>
        <taxon>Fungi incertae sedis</taxon>
        <taxon>Mucoromycota</taxon>
        <taxon>Mucoromycotina</taxon>
        <taxon>Mucoromycetes</taxon>
        <taxon>Mucorales</taxon>
        <taxon>Syncephalastraceae</taxon>
        <taxon>Syncephalastrum</taxon>
    </lineage>
</organism>
<dbReference type="InParanoid" id="A0A1X2H672"/>
<accession>A0A1X2H672</accession>
<protein>
    <submittedName>
        <fullName evidence="2">Uncharacterized protein</fullName>
    </submittedName>
</protein>
<name>A0A1X2H672_SYNRA</name>
<evidence type="ECO:0000313" key="3">
    <source>
        <dbReference type="Proteomes" id="UP000242180"/>
    </source>
</evidence>
<keyword evidence="3" id="KW-1185">Reference proteome</keyword>
<evidence type="ECO:0000256" key="1">
    <source>
        <dbReference type="SAM" id="SignalP"/>
    </source>
</evidence>
<feature type="signal peptide" evidence="1">
    <location>
        <begin position="1"/>
        <end position="23"/>
    </location>
</feature>
<dbReference type="EMBL" id="MCGN01000008">
    <property type="protein sequence ID" value="ORY93887.1"/>
    <property type="molecule type" value="Genomic_DNA"/>
</dbReference>
<comment type="caution">
    <text evidence="2">The sequence shown here is derived from an EMBL/GenBank/DDBJ whole genome shotgun (WGS) entry which is preliminary data.</text>
</comment>
<gene>
    <name evidence="2" type="ORF">BCR43DRAFT_516902</name>
</gene>
<evidence type="ECO:0000313" key="2">
    <source>
        <dbReference type="EMBL" id="ORY93887.1"/>
    </source>
</evidence>
<sequence>MRSILFLSATAVLCLYGAIPAQSANIRARADPGSFACDTYAADPNKGAGGTSTGGVVPDMNNGLKCIGGSNGAGLTAAHNAANDGFTMVGAVADSMADP</sequence>
<proteinExistence type="predicted"/>
<dbReference type="Proteomes" id="UP000242180">
    <property type="component" value="Unassembled WGS sequence"/>
</dbReference>
<keyword evidence="1" id="KW-0732">Signal</keyword>
<reference evidence="2 3" key="1">
    <citation type="submission" date="2016-07" db="EMBL/GenBank/DDBJ databases">
        <title>Pervasive Adenine N6-methylation of Active Genes in Fungi.</title>
        <authorList>
            <consortium name="DOE Joint Genome Institute"/>
            <person name="Mondo S.J."/>
            <person name="Dannebaum R.O."/>
            <person name="Kuo R.C."/>
            <person name="Labutti K."/>
            <person name="Haridas S."/>
            <person name="Kuo A."/>
            <person name="Salamov A."/>
            <person name="Ahrendt S.R."/>
            <person name="Lipzen A."/>
            <person name="Sullivan W."/>
            <person name="Andreopoulos W.B."/>
            <person name="Clum A."/>
            <person name="Lindquist E."/>
            <person name="Daum C."/>
            <person name="Ramamoorthy G.K."/>
            <person name="Gryganskyi A."/>
            <person name="Culley D."/>
            <person name="Magnuson J.K."/>
            <person name="James T.Y."/>
            <person name="O'Malley M.A."/>
            <person name="Stajich J.E."/>
            <person name="Spatafora J.W."/>
            <person name="Visel A."/>
            <person name="Grigoriev I.V."/>
        </authorList>
    </citation>
    <scope>NUCLEOTIDE SEQUENCE [LARGE SCALE GENOMIC DNA]</scope>
    <source>
        <strain evidence="2 3">NRRL 2496</strain>
    </source>
</reference>
<dbReference type="AlphaFoldDB" id="A0A1X2H672"/>
<feature type="chain" id="PRO_5013321526" evidence="1">
    <location>
        <begin position="24"/>
        <end position="99"/>
    </location>
</feature>